<protein>
    <submittedName>
        <fullName evidence="1">Uncharacterized protein</fullName>
    </submittedName>
</protein>
<dbReference type="EMBL" id="OX596099">
    <property type="protein sequence ID" value="CAM9664438.1"/>
    <property type="molecule type" value="Genomic_DNA"/>
</dbReference>
<sequence length="271" mass="27557">MPSPALIPPMAPVASPQSHPLLPLPLTPPALSHGLPAFPLPPPFPSRLCTSPCKVTALPGWSAAEAVHQAVLGIVAAAAPEGVPCAQVCTSVPPKGTPGTLPSPNTHFLPEPGLHLESREPGHLLLIPPDSCRRCPGRGMSGLKSCISLPWSAGFTVTPLGTHDIGQQIPNVRLTRCPATLPRPQEQPLKNHSPSSRAGGEEGGAGWDTPTTGACSGLGGPAFLESSSTATGVGGGLPRVAQTLAETPRPSRCGAHPTAPLKPRCPLGASV</sequence>
<name>A0AC59YFV4_RANTA</name>
<evidence type="ECO:0000313" key="2">
    <source>
        <dbReference type="Proteomes" id="UP001162501"/>
    </source>
</evidence>
<reference evidence="1" key="1">
    <citation type="submission" date="2023-05" db="EMBL/GenBank/DDBJ databases">
        <authorList>
            <consortium name="ELIXIR-Norway"/>
        </authorList>
    </citation>
    <scope>NUCLEOTIDE SEQUENCE</scope>
</reference>
<dbReference type="Proteomes" id="UP001162501">
    <property type="component" value="Chromosome 15"/>
</dbReference>
<proteinExistence type="predicted"/>
<organism evidence="1 2">
    <name type="scientific">Rangifer tarandus platyrhynchus</name>
    <name type="common">Svalbard reindeer</name>
    <dbReference type="NCBI Taxonomy" id="3082113"/>
    <lineage>
        <taxon>Eukaryota</taxon>
        <taxon>Metazoa</taxon>
        <taxon>Chordata</taxon>
        <taxon>Craniata</taxon>
        <taxon>Vertebrata</taxon>
        <taxon>Euteleostomi</taxon>
        <taxon>Mammalia</taxon>
        <taxon>Eutheria</taxon>
        <taxon>Laurasiatheria</taxon>
        <taxon>Artiodactyla</taxon>
        <taxon>Ruminantia</taxon>
        <taxon>Pecora</taxon>
        <taxon>Cervidae</taxon>
        <taxon>Odocoileinae</taxon>
        <taxon>Rangifer</taxon>
    </lineage>
</organism>
<reference evidence="1" key="2">
    <citation type="submission" date="2025-03" db="EMBL/GenBank/DDBJ databases">
        <authorList>
            <consortium name="ELIXIR-Norway"/>
            <consortium name="Elixir Norway"/>
        </authorList>
    </citation>
    <scope>NUCLEOTIDE SEQUENCE</scope>
</reference>
<accession>A0AC59YFV4</accession>
<gene>
    <name evidence="1" type="ORF">MRATA1EN22A_LOCUS5694</name>
</gene>
<evidence type="ECO:0000313" key="1">
    <source>
        <dbReference type="EMBL" id="CAM9664438.1"/>
    </source>
</evidence>